<gene>
    <name evidence="1" type="ORF">jaqu_01050</name>
</gene>
<dbReference type="Proteomes" id="UP000032232">
    <property type="component" value="Unassembled WGS sequence"/>
</dbReference>
<dbReference type="AlphaFoldDB" id="A0A0D1ER21"/>
<organism evidence="1 2">
    <name type="scientific">Jannaschia aquimarina</name>
    <dbReference type="NCBI Taxonomy" id="935700"/>
    <lineage>
        <taxon>Bacteria</taxon>
        <taxon>Pseudomonadati</taxon>
        <taxon>Pseudomonadota</taxon>
        <taxon>Alphaproteobacteria</taxon>
        <taxon>Rhodobacterales</taxon>
        <taxon>Roseobacteraceae</taxon>
        <taxon>Jannaschia</taxon>
    </lineage>
</organism>
<evidence type="ECO:0000313" key="2">
    <source>
        <dbReference type="Proteomes" id="UP000032232"/>
    </source>
</evidence>
<name>A0A0D1ER21_9RHOB</name>
<accession>A0A0D1ER21</accession>
<dbReference type="PATRIC" id="fig|935700.4.peg.111"/>
<dbReference type="STRING" id="935700.jaqu_01050"/>
<sequence>MTVLAEVSLVYAAVTGGICFAGVGSGRVTR</sequence>
<reference evidence="1 2" key="1">
    <citation type="submission" date="2015-02" db="EMBL/GenBank/DDBJ databases">
        <title>Genome Sequence of Jannaschia aquimarina DSM28248, a member of the Roseobacter clade.</title>
        <authorList>
            <person name="Voget S."/>
            <person name="Daniel R."/>
        </authorList>
    </citation>
    <scope>NUCLEOTIDE SEQUENCE [LARGE SCALE GENOMIC DNA]</scope>
    <source>
        <strain evidence="1 2">GSW-M26</strain>
    </source>
</reference>
<proteinExistence type="predicted"/>
<protein>
    <submittedName>
        <fullName evidence="1">Uncharacterized protein</fullName>
    </submittedName>
</protein>
<dbReference type="EMBL" id="JYFE01000004">
    <property type="protein sequence ID" value="KIT18085.1"/>
    <property type="molecule type" value="Genomic_DNA"/>
</dbReference>
<evidence type="ECO:0000313" key="1">
    <source>
        <dbReference type="EMBL" id="KIT18085.1"/>
    </source>
</evidence>
<comment type="caution">
    <text evidence="1">The sequence shown here is derived from an EMBL/GenBank/DDBJ whole genome shotgun (WGS) entry which is preliminary data.</text>
</comment>
<keyword evidence="2" id="KW-1185">Reference proteome</keyword>